<feature type="region of interest" description="Disordered" evidence="5">
    <location>
        <begin position="1"/>
        <end position="47"/>
    </location>
</feature>
<sequence length="503" mass="55914">MPHYVEPTSITCKPNHPHPSIISSTTSFLSSEPHHPKHTQMGMGSISEPNQQTSVLLVTVAAQGHVNPMLRLGNLLVSKGLHVTLATHDYALKHCSNTVGNIHLEFFSDGLPKNYNRNKPELFNEYMNSVIKHGPVNLSALIKSHTLKFSCIINTPFLPWAADVAADLGLPCAMAWIQPCTIYQIYYYYYNRLHEFPNESNPNMTVKLPGLPSFCSDELPSFVLPSNTFTTFDSILKEVFHNLHKIKWVLGNSFMELENDVITSVDKFWPVGPLVPESLFGKLDKLGGDLSGFDSFKSDKEGDCLEWLDKQEPASVVYISFGSLILSSEKQIESIACGLKRANRPFIWVVKLPENQETKQFKVLEDVKELGLVVKWCPQTAVLSHRSVGCFLSHCGWNSLVESIAAGVPVIACPKWSDQPTNAKLVTDVWKVGVKVEKDSEGCFVGEEVARCVDEIMSGPRSEEFRKNAAELKRASREAVADGGSSDKNIQLFVDELVSSSFL</sequence>
<dbReference type="EC" id="2.4.1.-" evidence="4"/>
<protein>
    <recommendedName>
        <fullName evidence="4">Glycosyltransferase</fullName>
        <ecNumber evidence="4">2.4.1.-</ecNumber>
    </recommendedName>
</protein>
<reference evidence="6" key="3">
    <citation type="submission" date="2020-06" db="EMBL/GenBank/DDBJ databases">
        <title>Helianthus annuus Genome sequencing and assembly Release 2.</title>
        <authorList>
            <person name="Gouzy J."/>
            <person name="Langlade N."/>
            <person name="Munos S."/>
        </authorList>
    </citation>
    <scope>NUCLEOTIDE SEQUENCE</scope>
    <source>
        <tissue evidence="6">Leaves</tissue>
    </source>
</reference>
<keyword evidence="3" id="KW-0328">Glycosyltransferase</keyword>
<dbReference type="Pfam" id="PF00201">
    <property type="entry name" value="UDPGT"/>
    <property type="match status" value="1"/>
</dbReference>
<evidence type="ECO:0000313" key="8">
    <source>
        <dbReference type="Proteomes" id="UP000215914"/>
    </source>
</evidence>
<dbReference type="InterPro" id="IPR035595">
    <property type="entry name" value="UDP_glycos_trans_CS"/>
</dbReference>
<name>A0A251TIZ7_HELAN</name>
<keyword evidence="8" id="KW-1185">Reference proteome</keyword>
<dbReference type="Gramene" id="mRNA:HanXRQr2_Chr10g0446861">
    <property type="protein sequence ID" value="CDS:HanXRQr2_Chr10g0446861.1"/>
    <property type="gene ID" value="HanXRQr2_Chr10g0446861"/>
</dbReference>
<proteinExistence type="inferred from homology"/>
<dbReference type="FunCoup" id="A0A251TIZ7">
    <property type="interactions" value="192"/>
</dbReference>
<dbReference type="EMBL" id="CM007899">
    <property type="protein sequence ID" value="OTG11098.1"/>
    <property type="molecule type" value="Genomic_DNA"/>
</dbReference>
<dbReference type="SUPFAM" id="SSF53756">
    <property type="entry name" value="UDP-Glycosyltransferase/glycogen phosphorylase"/>
    <property type="match status" value="1"/>
</dbReference>
<dbReference type="EMBL" id="MNCJ02000325">
    <property type="protein sequence ID" value="KAF5786912.1"/>
    <property type="molecule type" value="Genomic_DNA"/>
</dbReference>
<dbReference type="GO" id="GO:0080044">
    <property type="term" value="F:quercetin 7-O-glucosyltransferase activity"/>
    <property type="evidence" value="ECO:0000318"/>
    <property type="project" value="GO_Central"/>
</dbReference>
<dbReference type="InParanoid" id="A0A251TIZ7"/>
<dbReference type="PANTHER" id="PTHR11926">
    <property type="entry name" value="GLUCOSYL/GLUCURONOSYL TRANSFERASES"/>
    <property type="match status" value="1"/>
</dbReference>
<dbReference type="AlphaFoldDB" id="A0A251TIZ7"/>
<evidence type="ECO:0000256" key="3">
    <source>
        <dbReference type="RuleBase" id="RU003718"/>
    </source>
</evidence>
<evidence type="ECO:0000256" key="1">
    <source>
        <dbReference type="ARBA" id="ARBA00009995"/>
    </source>
</evidence>
<reference evidence="7" key="2">
    <citation type="submission" date="2017-02" db="EMBL/GenBank/DDBJ databases">
        <title>Sunflower complete genome.</title>
        <authorList>
            <person name="Langlade N."/>
            <person name="Munos S."/>
        </authorList>
    </citation>
    <scope>NUCLEOTIDE SEQUENCE [LARGE SCALE GENOMIC DNA]</scope>
    <source>
        <tissue evidence="7">Leaves</tissue>
    </source>
</reference>
<accession>A0A251TIZ7</accession>
<evidence type="ECO:0000256" key="2">
    <source>
        <dbReference type="ARBA" id="ARBA00022679"/>
    </source>
</evidence>
<dbReference type="PANTHER" id="PTHR11926:SF1532">
    <property type="entry name" value="GLYCOSYLTRANSFERASE"/>
    <property type="match status" value="1"/>
</dbReference>
<evidence type="ECO:0000256" key="4">
    <source>
        <dbReference type="RuleBase" id="RU362057"/>
    </source>
</evidence>
<evidence type="ECO:0000313" key="7">
    <source>
        <dbReference type="EMBL" id="OTG11098.1"/>
    </source>
</evidence>
<comment type="similarity">
    <text evidence="1 3">Belongs to the UDP-glycosyltransferase family.</text>
</comment>
<dbReference type="Proteomes" id="UP000215914">
    <property type="component" value="Chromosome 10"/>
</dbReference>
<reference evidence="6 8" key="1">
    <citation type="journal article" date="2017" name="Nature">
        <title>The sunflower genome provides insights into oil metabolism, flowering and Asterid evolution.</title>
        <authorList>
            <person name="Badouin H."/>
            <person name="Gouzy J."/>
            <person name="Grassa C.J."/>
            <person name="Murat F."/>
            <person name="Staton S.E."/>
            <person name="Cottret L."/>
            <person name="Lelandais-Briere C."/>
            <person name="Owens G.L."/>
            <person name="Carrere S."/>
            <person name="Mayjonade B."/>
            <person name="Legrand L."/>
            <person name="Gill N."/>
            <person name="Kane N.C."/>
            <person name="Bowers J.E."/>
            <person name="Hubner S."/>
            <person name="Bellec A."/>
            <person name="Berard A."/>
            <person name="Berges H."/>
            <person name="Blanchet N."/>
            <person name="Boniface M.C."/>
            <person name="Brunel D."/>
            <person name="Catrice O."/>
            <person name="Chaidir N."/>
            <person name="Claudel C."/>
            <person name="Donnadieu C."/>
            <person name="Faraut T."/>
            <person name="Fievet G."/>
            <person name="Helmstetter N."/>
            <person name="King M."/>
            <person name="Knapp S.J."/>
            <person name="Lai Z."/>
            <person name="Le Paslier M.C."/>
            <person name="Lippi Y."/>
            <person name="Lorenzon L."/>
            <person name="Mandel J.R."/>
            <person name="Marage G."/>
            <person name="Marchand G."/>
            <person name="Marquand E."/>
            <person name="Bret-Mestries E."/>
            <person name="Morien E."/>
            <person name="Nambeesan S."/>
            <person name="Nguyen T."/>
            <person name="Pegot-Espagnet P."/>
            <person name="Pouilly N."/>
            <person name="Raftis F."/>
            <person name="Sallet E."/>
            <person name="Schiex T."/>
            <person name="Thomas J."/>
            <person name="Vandecasteele C."/>
            <person name="Vares D."/>
            <person name="Vear F."/>
            <person name="Vautrin S."/>
            <person name="Crespi M."/>
            <person name="Mangin B."/>
            <person name="Burke J.M."/>
            <person name="Salse J."/>
            <person name="Munos S."/>
            <person name="Vincourt P."/>
            <person name="Rieseberg L.H."/>
            <person name="Langlade N.B."/>
        </authorList>
    </citation>
    <scope>NUCLEOTIDE SEQUENCE [LARGE SCALE GENOMIC DNA]</scope>
    <source>
        <strain evidence="8">cv. SF193</strain>
        <tissue evidence="6">Leaves</tissue>
    </source>
</reference>
<dbReference type="InterPro" id="IPR002213">
    <property type="entry name" value="UDP_glucos_trans"/>
</dbReference>
<dbReference type="GO" id="GO:0080043">
    <property type="term" value="F:quercetin 3-O-glucosyltransferase activity"/>
    <property type="evidence" value="ECO:0000318"/>
    <property type="project" value="GO_Central"/>
</dbReference>
<dbReference type="PROSITE" id="PS00375">
    <property type="entry name" value="UDPGT"/>
    <property type="match status" value="1"/>
</dbReference>
<gene>
    <name evidence="7" type="ORF">HannXRQ_Chr10g0295031</name>
    <name evidence="6" type="ORF">HanXRQr2_Chr10g0446861</name>
</gene>
<organism evidence="7 8">
    <name type="scientific">Helianthus annuus</name>
    <name type="common">Common sunflower</name>
    <dbReference type="NCBI Taxonomy" id="4232"/>
    <lineage>
        <taxon>Eukaryota</taxon>
        <taxon>Viridiplantae</taxon>
        <taxon>Streptophyta</taxon>
        <taxon>Embryophyta</taxon>
        <taxon>Tracheophyta</taxon>
        <taxon>Spermatophyta</taxon>
        <taxon>Magnoliopsida</taxon>
        <taxon>eudicotyledons</taxon>
        <taxon>Gunneridae</taxon>
        <taxon>Pentapetalae</taxon>
        <taxon>asterids</taxon>
        <taxon>campanulids</taxon>
        <taxon>Asterales</taxon>
        <taxon>Asteraceae</taxon>
        <taxon>Asteroideae</taxon>
        <taxon>Heliantheae alliance</taxon>
        <taxon>Heliantheae</taxon>
        <taxon>Helianthus</taxon>
    </lineage>
</organism>
<dbReference type="FunFam" id="3.40.50.2000:FF:000019">
    <property type="entry name" value="Glycosyltransferase"/>
    <property type="match status" value="1"/>
</dbReference>
<keyword evidence="2 3" id="KW-0808">Transferase</keyword>
<dbReference type="GO" id="GO:0005737">
    <property type="term" value="C:cytoplasm"/>
    <property type="evidence" value="ECO:0000318"/>
    <property type="project" value="GO_Central"/>
</dbReference>
<dbReference type="CDD" id="cd03784">
    <property type="entry name" value="GT1_Gtf-like"/>
    <property type="match status" value="1"/>
</dbReference>
<evidence type="ECO:0000256" key="5">
    <source>
        <dbReference type="SAM" id="MobiDB-lite"/>
    </source>
</evidence>
<dbReference type="Gene3D" id="3.40.50.2000">
    <property type="entry name" value="Glycogen Phosphorylase B"/>
    <property type="match status" value="2"/>
</dbReference>
<evidence type="ECO:0000313" key="6">
    <source>
        <dbReference type="EMBL" id="KAF5786912.1"/>
    </source>
</evidence>
<dbReference type="OMA" id="HEFPNES"/>
<feature type="compositionally biased region" description="Low complexity" evidence="5">
    <location>
        <begin position="20"/>
        <end position="31"/>
    </location>
</feature>